<dbReference type="EMBL" id="LILD01000001">
    <property type="protein sequence ID" value="KOO38664.1"/>
    <property type="molecule type" value="Genomic_DNA"/>
</dbReference>
<feature type="domain" description="Bacillithiol biosynthesis BshC C-terminal coiled-coil" evidence="4">
    <location>
        <begin position="379"/>
        <end position="538"/>
    </location>
</feature>
<gene>
    <name evidence="2" type="primary">bshC</name>
    <name evidence="5" type="ORF">AMD02_07165</name>
</gene>
<dbReference type="RefSeq" id="WP_053430898.1">
    <property type="nucleotide sequence ID" value="NZ_CP040441.1"/>
</dbReference>
<evidence type="ECO:0000313" key="5">
    <source>
        <dbReference type="EMBL" id="KOO38664.1"/>
    </source>
</evidence>
<name>A0A0M0KIU3_ALKHA</name>
<dbReference type="GO" id="GO:0016874">
    <property type="term" value="F:ligase activity"/>
    <property type="evidence" value="ECO:0007669"/>
    <property type="project" value="UniProtKB-UniRule"/>
</dbReference>
<dbReference type="Pfam" id="PF10079">
    <property type="entry name" value="Rossmann-like_BshC"/>
    <property type="match status" value="1"/>
</dbReference>
<dbReference type="EC" id="6.-.-.-" evidence="2"/>
<dbReference type="PIRSF" id="PIRSF012535">
    <property type="entry name" value="UCP012535"/>
    <property type="match status" value="1"/>
</dbReference>
<feature type="domain" description="Bacillithiol biosynthesis BshC N-terminal Rossmann-like" evidence="3">
    <location>
        <begin position="1"/>
        <end position="376"/>
    </location>
</feature>
<dbReference type="AlphaFoldDB" id="A0A0M0KIU3"/>
<reference evidence="5" key="1">
    <citation type="submission" date="2015-08" db="EMBL/GenBank/DDBJ databases">
        <title>Complete DNA Sequence of Pseudomonas syringae pv. actinidiae, the Causal Agent of Kiwifruit Canker Disease.</title>
        <authorList>
            <person name="Rikkerink E.H.A."/>
            <person name="Fineran P.C."/>
        </authorList>
    </citation>
    <scope>NUCLEOTIDE SEQUENCE</scope>
    <source>
        <strain evidence="5">DSM 13666</strain>
    </source>
</reference>
<accession>A0A0M0KIU3</accession>
<dbReference type="PATRIC" id="fig|136160.3.peg.1749"/>
<comment type="caution">
    <text evidence="5">The sequence shown here is derived from an EMBL/GenBank/DDBJ whole genome shotgun (WGS) entry which is preliminary data.</text>
</comment>
<keyword evidence="1 2" id="KW-0436">Ligase</keyword>
<comment type="similarity">
    <text evidence="2">Belongs to the BshC family.</text>
</comment>
<dbReference type="HAMAP" id="MF_01867">
    <property type="entry name" value="BshC"/>
    <property type="match status" value="1"/>
</dbReference>
<dbReference type="NCBIfam" id="TIGR03998">
    <property type="entry name" value="thiol_BshC"/>
    <property type="match status" value="1"/>
</dbReference>
<organism evidence="5">
    <name type="scientific">Halalkalibacterium halodurans</name>
    <name type="common">Bacillus halodurans</name>
    <dbReference type="NCBI Taxonomy" id="86665"/>
    <lineage>
        <taxon>Bacteria</taxon>
        <taxon>Bacillati</taxon>
        <taxon>Bacillota</taxon>
        <taxon>Bacilli</taxon>
        <taxon>Bacillales</taxon>
        <taxon>Bacillaceae</taxon>
        <taxon>Halalkalibacterium (ex Joshi et al. 2022)</taxon>
    </lineage>
</organism>
<evidence type="ECO:0000256" key="1">
    <source>
        <dbReference type="ARBA" id="ARBA00022598"/>
    </source>
</evidence>
<protein>
    <recommendedName>
        <fullName evidence="2">Putative cysteine ligase BshC</fullName>
        <ecNumber evidence="2">6.-.-.-</ecNumber>
    </recommendedName>
</protein>
<proteinExistence type="inferred from homology"/>
<dbReference type="InterPro" id="IPR055399">
    <property type="entry name" value="CC_BshC"/>
</dbReference>
<dbReference type="InterPro" id="IPR011199">
    <property type="entry name" value="Bacillithiol_biosynth_BshC"/>
</dbReference>
<evidence type="ECO:0000259" key="4">
    <source>
        <dbReference type="Pfam" id="PF24850"/>
    </source>
</evidence>
<accession>A0A4Y7WW18</accession>
<comment type="function">
    <text evidence="2">Involved in bacillithiol (BSH) biosynthesis. May catalyze the last step of the pathway, the addition of cysteine to glucosamine malate (GlcN-Mal) to generate BSH.</text>
</comment>
<dbReference type="Pfam" id="PF24850">
    <property type="entry name" value="CC_BshC"/>
    <property type="match status" value="1"/>
</dbReference>
<dbReference type="GeneID" id="87598090"/>
<sequence>MIVEELKLLPSSKAAKDYLNNQNDMLSFFDYNIHQPTVFQQRLSDLQGQPYDRDALSKALLSYQKRFVFHDKAAQQVEKLKDPRSVVVIGGQQAGLLTGPLYTIYKAVTIVLLAREQERALGVPVVPVFWIAGEDHDLDEINAVPIEKNGRWRLHRIEEKRKRIASEAGLNKETLAKWLATVFRSLPETEHTLPLYERVKTLAGRSNTYTDFFAELLLYLFRDEGLVVFDSGDPSFRTLEKSCFHMLIQKTKNVQGSFAHQVKKLEQAGYGRPIITEETNAHLFYVEEGIRYRIDYTGENYELNGKNQTFSREELLEHLTLHPERFSNNVVTRPVMQDALFPVLAFVAGPGEISYWATLKRVFHECGMKMSPVVPRISATCVPSAVQKWFAEKQYSYEKAIAHGLEKEKEGWLEEQTPWPIDQVVEEAITQIRHSHKPIKDLAEQIGETPGKLANKNWSIIESQLRFMERRMKRHVRERFEHELSKFDEAERWLKPNGLLQERHDHVIQLLNIVGDDFIPRLISMNINKMGVHYLVKL</sequence>
<evidence type="ECO:0000256" key="2">
    <source>
        <dbReference type="HAMAP-Rule" id="MF_01867"/>
    </source>
</evidence>
<dbReference type="InterPro" id="IPR055398">
    <property type="entry name" value="Rossmann-like_BshC"/>
</dbReference>
<evidence type="ECO:0000259" key="3">
    <source>
        <dbReference type="Pfam" id="PF10079"/>
    </source>
</evidence>